<evidence type="ECO:0000313" key="1">
    <source>
        <dbReference type="EMBL" id="SHI39091.1"/>
    </source>
</evidence>
<gene>
    <name evidence="1" type="ORF">SAMN02745163_00158</name>
</gene>
<dbReference type="EMBL" id="FQZB01000003">
    <property type="protein sequence ID" value="SHI39091.1"/>
    <property type="molecule type" value="Genomic_DNA"/>
</dbReference>
<evidence type="ECO:0000313" key="2">
    <source>
        <dbReference type="Proteomes" id="UP000184310"/>
    </source>
</evidence>
<keyword evidence="2" id="KW-1185">Reference proteome</keyword>
<dbReference type="Proteomes" id="UP000184310">
    <property type="component" value="Unassembled WGS sequence"/>
</dbReference>
<protein>
    <submittedName>
        <fullName evidence="1">Uncharacterized protein</fullName>
    </submittedName>
</protein>
<reference evidence="1 2" key="1">
    <citation type="submission" date="2016-11" db="EMBL/GenBank/DDBJ databases">
        <authorList>
            <person name="Jaros S."/>
            <person name="Januszkiewicz K."/>
            <person name="Wedrychowicz H."/>
        </authorList>
    </citation>
    <scope>NUCLEOTIDE SEQUENCE [LARGE SCALE GENOMIC DNA]</scope>
    <source>
        <strain evidence="1 2">DSM 21758</strain>
    </source>
</reference>
<accession>A0A1M6ARP8</accession>
<dbReference type="RefSeq" id="WP_072984300.1">
    <property type="nucleotide sequence ID" value="NZ_FQZB01000003.1"/>
</dbReference>
<name>A0A1M6ARP8_9CLOT</name>
<organism evidence="1 2">
    <name type="scientific">Clostridium cavendishii DSM 21758</name>
    <dbReference type="NCBI Taxonomy" id="1121302"/>
    <lineage>
        <taxon>Bacteria</taxon>
        <taxon>Bacillati</taxon>
        <taxon>Bacillota</taxon>
        <taxon>Clostridia</taxon>
        <taxon>Eubacteriales</taxon>
        <taxon>Clostridiaceae</taxon>
        <taxon>Clostridium</taxon>
    </lineage>
</organism>
<sequence length="82" mass="9335">MFGILTYDKQENEYLALVFRKKEDAIEAFSGLKSLGNLKSLSISNKIKVKLAMDKLSFVNIIKIKDAPENLEIINKSEPLLY</sequence>
<dbReference type="STRING" id="1121302.SAMN02745163_00158"/>
<proteinExistence type="predicted"/>
<dbReference type="AlphaFoldDB" id="A0A1M6ARP8"/>